<organism evidence="2 3">
    <name type="scientific">Saccoglossus kowalevskii</name>
    <name type="common">Acorn worm</name>
    <dbReference type="NCBI Taxonomy" id="10224"/>
    <lineage>
        <taxon>Eukaryota</taxon>
        <taxon>Metazoa</taxon>
        <taxon>Hemichordata</taxon>
        <taxon>Enteropneusta</taxon>
        <taxon>Harrimaniidae</taxon>
        <taxon>Saccoglossus</taxon>
    </lineage>
</organism>
<gene>
    <name evidence="3" type="primary">LOC102801738</name>
</gene>
<evidence type="ECO:0000313" key="2">
    <source>
        <dbReference type="Proteomes" id="UP000694865"/>
    </source>
</evidence>
<evidence type="ECO:0000313" key="3">
    <source>
        <dbReference type="RefSeq" id="XP_006824454.1"/>
    </source>
</evidence>
<feature type="coiled-coil region" evidence="1">
    <location>
        <begin position="119"/>
        <end position="146"/>
    </location>
</feature>
<sequence length="243" mass="27148">MAGIEVGQDTKDAVHCQTVASVDTGTDGLHNPNKEIISEVKCKLCSRVIISTETRYVHNSQVICSVGCFEKLQILCEANRAGSEQIDEGGGTAHVPCQVQDKVEAVYMFPSCDDGRKFNLETKDEIRKLNQDVNTLRGKISLLTSQNEEIIANQERQTHKITRIITELQQRLQQLSIKPDAVLDNILSKIIEETSGRRNQALTVPPLHHEQKDENDKTTLKDSAYFSVKAESLINLESHSNHD</sequence>
<keyword evidence="1" id="KW-0175">Coiled coil</keyword>
<dbReference type="GeneID" id="102801738"/>
<name>A0ABM0MWR3_SACKO</name>
<dbReference type="RefSeq" id="XP_006824454.1">
    <property type="nucleotide sequence ID" value="XM_006824391.1"/>
</dbReference>
<protein>
    <submittedName>
        <fullName evidence="3">Uncharacterized protein LOC102801738</fullName>
    </submittedName>
</protein>
<dbReference type="Proteomes" id="UP000694865">
    <property type="component" value="Unplaced"/>
</dbReference>
<reference evidence="3" key="1">
    <citation type="submission" date="2025-08" db="UniProtKB">
        <authorList>
            <consortium name="RefSeq"/>
        </authorList>
    </citation>
    <scope>IDENTIFICATION</scope>
    <source>
        <tissue evidence="3">Testes</tissue>
    </source>
</reference>
<proteinExistence type="predicted"/>
<accession>A0ABM0MWR3</accession>
<evidence type="ECO:0000256" key="1">
    <source>
        <dbReference type="SAM" id="Coils"/>
    </source>
</evidence>
<keyword evidence="2" id="KW-1185">Reference proteome</keyword>